<dbReference type="PROSITE" id="PS52050">
    <property type="entry name" value="WYL"/>
    <property type="match status" value="1"/>
</dbReference>
<dbReference type="Gene3D" id="1.10.10.10">
    <property type="entry name" value="Winged helix-like DNA-binding domain superfamily/Winged helix DNA-binding domain"/>
    <property type="match status" value="1"/>
</dbReference>
<reference evidence="4 5" key="1">
    <citation type="submission" date="2022-04" db="EMBL/GenBank/DDBJ databases">
        <title>Hymenobacter sp. isolated from the air.</title>
        <authorList>
            <person name="Won M."/>
            <person name="Lee C.-M."/>
            <person name="Woen H.-Y."/>
            <person name="Kwon S.-W."/>
        </authorList>
    </citation>
    <scope>NUCLEOTIDE SEQUENCE [LARGE SCALE GENOMIC DNA]</scope>
    <source>
        <strain evidence="5">5116 S-27</strain>
    </source>
</reference>
<dbReference type="Pfam" id="PF25583">
    <property type="entry name" value="WCX"/>
    <property type="match status" value="1"/>
</dbReference>
<keyword evidence="5" id="KW-1185">Reference proteome</keyword>
<dbReference type="PANTHER" id="PTHR34580:SF3">
    <property type="entry name" value="PROTEIN PAFB"/>
    <property type="match status" value="1"/>
</dbReference>
<keyword evidence="2" id="KW-0804">Transcription</keyword>
<dbReference type="Proteomes" id="UP000831785">
    <property type="component" value="Chromosome"/>
</dbReference>
<evidence type="ECO:0000259" key="3">
    <source>
        <dbReference type="PROSITE" id="PS51000"/>
    </source>
</evidence>
<accession>A0ABY4F4M1</accession>
<evidence type="ECO:0000313" key="5">
    <source>
        <dbReference type="Proteomes" id="UP000831785"/>
    </source>
</evidence>
<dbReference type="PROSITE" id="PS51000">
    <property type="entry name" value="HTH_DEOR_2"/>
    <property type="match status" value="1"/>
</dbReference>
<sequence length="320" mass="36383">MNRFDRITGILLQLQARRVVRGQALAERFDVSLRTIYRDLRTLEAAGVPLYGEAGVGFSLAEGYSLPPVMFTRDEAVALLTGEKLAARLTDEQTAAHSRSALDKLRAVLRRPDRDYLDALAPRLEVRRLRTQPATPVADSGMHQRLLAATMARRVVRLRYRAGLAEASTTRDVEPIGCYLQQQWHLIAYCQLRQDFRDFRFDRIEQLEVRDETFAERPETLQSYWSAQAVRRQALEVARVRFQAAAVRTIQDTKHQYGWVQEEVRPDGTVEMAFLPGGLRYLAAWLLPQAGSFTAVAPPELQQQLRELAQAAHDCFCEAT</sequence>
<dbReference type="InterPro" id="IPR036388">
    <property type="entry name" value="WH-like_DNA-bd_sf"/>
</dbReference>
<dbReference type="InterPro" id="IPR001034">
    <property type="entry name" value="DeoR_HTH"/>
</dbReference>
<dbReference type="InterPro" id="IPR013196">
    <property type="entry name" value="HTH_11"/>
</dbReference>
<dbReference type="PIRSF" id="PIRSF016838">
    <property type="entry name" value="PafC"/>
    <property type="match status" value="1"/>
</dbReference>
<dbReference type="Pfam" id="PF08279">
    <property type="entry name" value="HTH_11"/>
    <property type="match status" value="1"/>
</dbReference>
<dbReference type="RefSeq" id="WP_244714815.1">
    <property type="nucleotide sequence ID" value="NZ_CP095049.1"/>
</dbReference>
<dbReference type="PANTHER" id="PTHR34580">
    <property type="match status" value="1"/>
</dbReference>
<dbReference type="InterPro" id="IPR028349">
    <property type="entry name" value="PafC-like"/>
</dbReference>
<name>A0ABY4F4M1_9BACT</name>
<evidence type="ECO:0000313" key="4">
    <source>
        <dbReference type="EMBL" id="UOQ51610.1"/>
    </source>
</evidence>
<evidence type="ECO:0000256" key="2">
    <source>
        <dbReference type="ARBA" id="ARBA00023163"/>
    </source>
</evidence>
<organism evidence="4 5">
    <name type="scientific">Hymenobacter cellulosivorans</name>
    <dbReference type="NCBI Taxonomy" id="2932249"/>
    <lineage>
        <taxon>Bacteria</taxon>
        <taxon>Pseudomonadati</taxon>
        <taxon>Bacteroidota</taxon>
        <taxon>Cytophagia</taxon>
        <taxon>Cytophagales</taxon>
        <taxon>Hymenobacteraceae</taxon>
        <taxon>Hymenobacter</taxon>
    </lineage>
</organism>
<proteinExistence type="predicted"/>
<dbReference type="Pfam" id="PF13280">
    <property type="entry name" value="WYL"/>
    <property type="match status" value="1"/>
</dbReference>
<gene>
    <name evidence="4" type="ORF">MUN80_17825</name>
</gene>
<dbReference type="InterPro" id="IPR036390">
    <property type="entry name" value="WH_DNA-bd_sf"/>
</dbReference>
<dbReference type="SUPFAM" id="SSF46785">
    <property type="entry name" value="Winged helix' DNA-binding domain"/>
    <property type="match status" value="1"/>
</dbReference>
<keyword evidence="1" id="KW-0805">Transcription regulation</keyword>
<dbReference type="SMART" id="SM00420">
    <property type="entry name" value="HTH_DEOR"/>
    <property type="match status" value="1"/>
</dbReference>
<evidence type="ECO:0000256" key="1">
    <source>
        <dbReference type="ARBA" id="ARBA00023015"/>
    </source>
</evidence>
<dbReference type="InterPro" id="IPR051534">
    <property type="entry name" value="CBASS_pafABC_assoc_protein"/>
</dbReference>
<protein>
    <submittedName>
        <fullName evidence="4">YafY family transcriptional regulator</fullName>
    </submittedName>
</protein>
<dbReference type="InterPro" id="IPR026881">
    <property type="entry name" value="WYL_dom"/>
</dbReference>
<dbReference type="EMBL" id="CP095049">
    <property type="protein sequence ID" value="UOQ51610.1"/>
    <property type="molecule type" value="Genomic_DNA"/>
</dbReference>
<dbReference type="InterPro" id="IPR057727">
    <property type="entry name" value="WCX_dom"/>
</dbReference>
<feature type="domain" description="HTH deoR-type" evidence="3">
    <location>
        <begin position="3"/>
        <end position="58"/>
    </location>
</feature>